<accession>A0ABY9DU69</accession>
<proteinExistence type="predicted"/>
<name>A0ABY9DU69_VITVI</name>
<reference evidence="1 2" key="1">
    <citation type="journal article" date="2023" name="Hortic Res">
        <title>The complete reference genome for grapevine (Vitis vinifera L.) genetics and breeding.</title>
        <authorList>
            <person name="Shi X."/>
            <person name="Cao S."/>
            <person name="Wang X."/>
            <person name="Huang S."/>
            <person name="Wang Y."/>
            <person name="Liu Z."/>
            <person name="Liu W."/>
            <person name="Leng X."/>
            <person name="Peng Y."/>
            <person name="Wang N."/>
            <person name="Wang Y."/>
            <person name="Ma Z."/>
            <person name="Xu X."/>
            <person name="Zhang F."/>
            <person name="Xue H."/>
            <person name="Zhong H."/>
            <person name="Wang Y."/>
            <person name="Zhang K."/>
            <person name="Velt A."/>
            <person name="Avia K."/>
            <person name="Holtgrawe D."/>
            <person name="Grimplet J."/>
            <person name="Matus J.T."/>
            <person name="Ware D."/>
            <person name="Wu X."/>
            <person name="Wang H."/>
            <person name="Liu C."/>
            <person name="Fang Y."/>
            <person name="Rustenholz C."/>
            <person name="Cheng Z."/>
            <person name="Xiao H."/>
            <person name="Zhou Y."/>
        </authorList>
    </citation>
    <scope>NUCLEOTIDE SEQUENCE [LARGE SCALE GENOMIC DNA]</scope>
    <source>
        <strain evidence="2">cv. Pinot noir / PN40024</strain>
        <tissue evidence="1">Leaf</tissue>
    </source>
</reference>
<evidence type="ECO:0000313" key="2">
    <source>
        <dbReference type="Proteomes" id="UP001227230"/>
    </source>
</evidence>
<dbReference type="Proteomes" id="UP001227230">
    <property type="component" value="Chromosome 18"/>
</dbReference>
<sequence length="89" mass="8705">MDSVCKVATRPRNSKAKMVMEGSDVVEATDGTVGVKEGATEIASSMGTSGAEVGDAGVGGIVSIGSLPCSVCTRVDYACSVCGGSVVAS</sequence>
<protein>
    <submittedName>
        <fullName evidence="1">Uncharacterized protein</fullName>
    </submittedName>
</protein>
<evidence type="ECO:0000313" key="1">
    <source>
        <dbReference type="EMBL" id="WKA10622.1"/>
    </source>
</evidence>
<organism evidence="1 2">
    <name type="scientific">Vitis vinifera</name>
    <name type="common">Grape</name>
    <dbReference type="NCBI Taxonomy" id="29760"/>
    <lineage>
        <taxon>Eukaryota</taxon>
        <taxon>Viridiplantae</taxon>
        <taxon>Streptophyta</taxon>
        <taxon>Embryophyta</taxon>
        <taxon>Tracheophyta</taxon>
        <taxon>Spermatophyta</taxon>
        <taxon>Magnoliopsida</taxon>
        <taxon>eudicotyledons</taxon>
        <taxon>Gunneridae</taxon>
        <taxon>Pentapetalae</taxon>
        <taxon>rosids</taxon>
        <taxon>Vitales</taxon>
        <taxon>Vitaceae</taxon>
        <taxon>Viteae</taxon>
        <taxon>Vitis</taxon>
    </lineage>
</organism>
<dbReference type="EMBL" id="CP126665">
    <property type="protein sequence ID" value="WKA10622.1"/>
    <property type="molecule type" value="Genomic_DNA"/>
</dbReference>
<keyword evidence="2" id="KW-1185">Reference proteome</keyword>
<gene>
    <name evidence="1" type="ORF">VitviT2T_028187</name>
</gene>